<comment type="caution">
    <text evidence="2">The sequence shown here is derived from an EMBL/GenBank/DDBJ whole genome shotgun (WGS) entry which is preliminary data.</text>
</comment>
<protein>
    <recommendedName>
        <fullName evidence="4">PAR1 protein</fullName>
    </recommendedName>
</protein>
<feature type="chain" id="PRO_5032778738" description="PAR1 protein" evidence="1">
    <location>
        <begin position="19"/>
        <end position="332"/>
    </location>
</feature>
<dbReference type="PANTHER" id="PTHR33649:SF4">
    <property type="entry name" value="PAR1 PROTEIN"/>
    <property type="match status" value="1"/>
</dbReference>
<reference evidence="2" key="1">
    <citation type="submission" date="2019-11" db="EMBL/GenBank/DDBJ databases">
        <authorList>
            <person name="Liu Y."/>
            <person name="Hou J."/>
            <person name="Li T.-Q."/>
            <person name="Guan C.-H."/>
            <person name="Wu X."/>
            <person name="Wu H.-Z."/>
            <person name="Ling F."/>
            <person name="Zhang R."/>
            <person name="Shi X.-G."/>
            <person name="Ren J.-P."/>
            <person name="Chen E.-F."/>
            <person name="Sun J.-M."/>
        </authorList>
    </citation>
    <scope>NUCLEOTIDE SEQUENCE</scope>
    <source>
        <strain evidence="2">Adult_tree_wgs_1</strain>
        <tissue evidence="2">Leaves</tissue>
    </source>
</reference>
<dbReference type="AlphaFoldDB" id="A0A834LK42"/>
<dbReference type="Proteomes" id="UP000626092">
    <property type="component" value="Unassembled WGS sequence"/>
</dbReference>
<evidence type="ECO:0000256" key="1">
    <source>
        <dbReference type="SAM" id="SignalP"/>
    </source>
</evidence>
<accession>A0A834LK42</accession>
<keyword evidence="1" id="KW-0732">Signal</keyword>
<name>A0A834LK42_RHOSS</name>
<dbReference type="EMBL" id="WJXA01000005">
    <property type="protein sequence ID" value="KAF7142432.1"/>
    <property type="molecule type" value="Genomic_DNA"/>
</dbReference>
<sequence length="332" mass="36079">MNVLDLGFFFFFFTAIQSLQHQHAPLTIDQLVFVVEKSFEELSSQTLNHVFLTLQTCMVEVMKVYGGNNYKLPHMGKGQLVRVGNLPSHTQCDRDVVENALAHLELEDPKRNSGAGDGVGGNGLSSVTGGAIGDCVMLEETRLERRTATSVWRRLENPAVSIRLAVRAAGEVICEDLPTDICSFSVASSGKRCLLENYAAKDGKVGYQCRTSEVVVERMAEYIETDECVSACGVDRNSVGISSDSLLEPQSTAKLCSPSCYQNCPNIVDLYFNLADGEGVFLPDLCQKQRTNPRRAMIELLSSGAAPGPVSIESDHLTHVPAPSPAPSPAFF</sequence>
<feature type="signal peptide" evidence="1">
    <location>
        <begin position="1"/>
        <end position="18"/>
    </location>
</feature>
<evidence type="ECO:0000313" key="2">
    <source>
        <dbReference type="EMBL" id="KAF7142432.1"/>
    </source>
</evidence>
<dbReference type="InterPro" id="IPR036397">
    <property type="entry name" value="RNaseH_sf"/>
</dbReference>
<dbReference type="OrthoDB" id="772928at2759"/>
<dbReference type="GO" id="GO:0003676">
    <property type="term" value="F:nucleic acid binding"/>
    <property type="evidence" value="ECO:0007669"/>
    <property type="project" value="InterPro"/>
</dbReference>
<dbReference type="InterPro" id="IPR009489">
    <property type="entry name" value="PAR1"/>
</dbReference>
<dbReference type="PANTHER" id="PTHR33649">
    <property type="entry name" value="PAR1 PROTEIN"/>
    <property type="match status" value="1"/>
</dbReference>
<organism evidence="2 3">
    <name type="scientific">Rhododendron simsii</name>
    <name type="common">Sims's rhododendron</name>
    <dbReference type="NCBI Taxonomy" id="118357"/>
    <lineage>
        <taxon>Eukaryota</taxon>
        <taxon>Viridiplantae</taxon>
        <taxon>Streptophyta</taxon>
        <taxon>Embryophyta</taxon>
        <taxon>Tracheophyta</taxon>
        <taxon>Spermatophyta</taxon>
        <taxon>Magnoliopsida</taxon>
        <taxon>eudicotyledons</taxon>
        <taxon>Gunneridae</taxon>
        <taxon>Pentapetalae</taxon>
        <taxon>asterids</taxon>
        <taxon>Ericales</taxon>
        <taxon>Ericaceae</taxon>
        <taxon>Ericoideae</taxon>
        <taxon>Rhodoreae</taxon>
        <taxon>Rhododendron</taxon>
    </lineage>
</organism>
<dbReference type="Pfam" id="PF06521">
    <property type="entry name" value="PAR1"/>
    <property type="match status" value="1"/>
</dbReference>
<proteinExistence type="predicted"/>
<gene>
    <name evidence="2" type="ORF">RHSIM_Rhsim05G0202400</name>
</gene>
<evidence type="ECO:0008006" key="4">
    <source>
        <dbReference type="Google" id="ProtNLM"/>
    </source>
</evidence>
<evidence type="ECO:0000313" key="3">
    <source>
        <dbReference type="Proteomes" id="UP000626092"/>
    </source>
</evidence>
<keyword evidence="3" id="KW-1185">Reference proteome</keyword>
<dbReference type="Gene3D" id="3.30.420.10">
    <property type="entry name" value="Ribonuclease H-like superfamily/Ribonuclease H"/>
    <property type="match status" value="1"/>
</dbReference>